<dbReference type="OrthoDB" id="1899721at2759"/>
<organism evidence="2 3">
    <name type="scientific">Spirodela intermedia</name>
    <name type="common">Intermediate duckweed</name>
    <dbReference type="NCBI Taxonomy" id="51605"/>
    <lineage>
        <taxon>Eukaryota</taxon>
        <taxon>Viridiplantae</taxon>
        <taxon>Streptophyta</taxon>
        <taxon>Embryophyta</taxon>
        <taxon>Tracheophyta</taxon>
        <taxon>Spermatophyta</taxon>
        <taxon>Magnoliopsida</taxon>
        <taxon>Liliopsida</taxon>
        <taxon>Araceae</taxon>
        <taxon>Lemnoideae</taxon>
        <taxon>Spirodela</taxon>
    </lineage>
</organism>
<protein>
    <submittedName>
        <fullName evidence="2">Uncharacterized protein</fullName>
    </submittedName>
</protein>
<dbReference type="EMBL" id="LR746272">
    <property type="protein sequence ID" value="CAA7402657.1"/>
    <property type="molecule type" value="Genomic_DNA"/>
</dbReference>
<accession>A0A7I8KXV0</accession>
<sequence length="689" mass="76994">MEELAGLDLVSSQKADERVEELLEGEASIAVGVERNLAETLSLNELNEVNCFAGCEALQEEADAIRSRRSQLEERAKKCTDGSRVFAVEEKEVGDMSALLEAKVKALASQKCPMIGKVVRYKNLSLILEDQVLAMDIEHKVSSVWQREMLHAVEEMKRREGLHVKEILKLQTENKKLEYARMRAEMAVTYWQKKYAELETRSLGNMDMKRNLGIKVGRNIPERPDIDEFCKETKSRHLPKLNSEDVTRESESAVQAGLGTSCAGGVVVITDSEDEMEKQNYDSRKGSHLERLCSHGDEGGERFSNELPMALKLDVTMGSADSTPGENWISASTPKRRRMSTVVMSDSEDAEDEPKERFSNELPRALKLDVTMGSADSSPGENRISASTPKRNRMSTVVMSDSEDAESEPKVPTEEIKKKKIKAIEDCQSSSSNCSLADYSNEDDQKVLRMPSRRHLIPLSQLGEVRGRGKLTYSRDSGTPMFSSGVQESSSVRNKGNVRQRLEFPTVEGAKSHDEDVESSESESEGDSLEEFIADESNPSDEEVCDMSSEQEVSSDSSTDHVFARIRREKSSMKWEYEGDMLASFGKDPVICMKAVCALYRQQTPDEKSVKGTLLTNNRGFNRIDAKRGSFIAEFLTDGNSVGPLVKSVDNLRAYDPGGIEHCYKLATHYSKQLFMIYQSGEDPHFRPA</sequence>
<feature type="compositionally biased region" description="Low complexity" evidence="1">
    <location>
        <begin position="548"/>
        <end position="557"/>
    </location>
</feature>
<gene>
    <name evidence="2" type="ORF">SI8410_09013335</name>
</gene>
<feature type="compositionally biased region" description="Polar residues" evidence="1">
    <location>
        <begin position="319"/>
        <end position="333"/>
    </location>
</feature>
<dbReference type="AlphaFoldDB" id="A0A7I8KXV0"/>
<dbReference type="PANTHER" id="PTHR34380:SF1">
    <property type="entry name" value="OS01G0221300 PROTEIN"/>
    <property type="match status" value="1"/>
</dbReference>
<evidence type="ECO:0000313" key="2">
    <source>
        <dbReference type="EMBL" id="CAA7402657.1"/>
    </source>
</evidence>
<feature type="region of interest" description="Disordered" evidence="1">
    <location>
        <begin position="372"/>
        <end position="416"/>
    </location>
</feature>
<feature type="compositionally biased region" description="Basic and acidic residues" evidence="1">
    <location>
        <begin position="407"/>
        <end position="416"/>
    </location>
</feature>
<feature type="region of interest" description="Disordered" evidence="1">
    <location>
        <begin position="317"/>
        <end position="358"/>
    </location>
</feature>
<proteinExistence type="predicted"/>
<feature type="region of interest" description="Disordered" evidence="1">
    <location>
        <begin position="468"/>
        <end position="560"/>
    </location>
</feature>
<dbReference type="Proteomes" id="UP000663760">
    <property type="component" value="Chromosome 9"/>
</dbReference>
<evidence type="ECO:0000256" key="1">
    <source>
        <dbReference type="SAM" id="MobiDB-lite"/>
    </source>
</evidence>
<name>A0A7I8KXV0_SPIIN</name>
<reference evidence="2" key="1">
    <citation type="submission" date="2020-02" db="EMBL/GenBank/DDBJ databases">
        <authorList>
            <person name="Scholz U."/>
            <person name="Mascher M."/>
            <person name="Fiebig A."/>
        </authorList>
    </citation>
    <scope>NUCLEOTIDE SEQUENCE</scope>
</reference>
<feature type="compositionally biased region" description="Polar residues" evidence="1">
    <location>
        <begin position="474"/>
        <end position="494"/>
    </location>
</feature>
<feature type="compositionally biased region" description="Polar residues" evidence="1">
    <location>
        <begin position="374"/>
        <end position="399"/>
    </location>
</feature>
<feature type="compositionally biased region" description="Acidic residues" evidence="1">
    <location>
        <begin position="515"/>
        <end position="545"/>
    </location>
</feature>
<evidence type="ECO:0000313" key="3">
    <source>
        <dbReference type="Proteomes" id="UP000663760"/>
    </source>
</evidence>
<keyword evidence="3" id="KW-1185">Reference proteome</keyword>
<dbReference type="PANTHER" id="PTHR34380">
    <property type="entry name" value="BNAA03G12380D PROTEIN"/>
    <property type="match status" value="1"/>
</dbReference>